<dbReference type="RefSeq" id="WP_063546443.1">
    <property type="nucleotide sequence ID" value="NZ_CP011789.1"/>
</dbReference>
<proteinExistence type="predicted"/>
<keyword evidence="1" id="KW-0732">Signal</keyword>
<feature type="signal peptide" evidence="1">
    <location>
        <begin position="1"/>
        <end position="19"/>
    </location>
</feature>
<evidence type="ECO:0000313" key="3">
    <source>
        <dbReference type="Proteomes" id="UP000251617"/>
    </source>
</evidence>
<sequence>MRSLALSFALLMASLPAFAYLAPRPVETGGFDGPWIEMLVDHADPNANVDVYGDTFVVDDQASFNVDDVSRGGLYFVERELGSNDFHESFSLASGDRTCIYTIKYTAETASLQPSASSTGPELASCTHELTQDGNRHTVKFVMD</sequence>
<gene>
    <name evidence="2" type="ORF">C1S65_24080</name>
</gene>
<reference evidence="2 3" key="1">
    <citation type="submission" date="2018-06" db="EMBL/GenBank/DDBJ databases">
        <title>The genome of Pseudomonas putida NX-1, a lignin degrader.</title>
        <authorList>
            <person name="Xu Z."/>
        </authorList>
    </citation>
    <scope>NUCLEOTIDE SEQUENCE [LARGE SCALE GENOMIC DNA]</scope>
    <source>
        <strain evidence="2 3">NX-1</strain>
    </source>
</reference>
<feature type="chain" id="PRO_5042211839" evidence="1">
    <location>
        <begin position="20"/>
        <end position="144"/>
    </location>
</feature>
<accession>A0AAD0LCM0</accession>
<evidence type="ECO:0000256" key="1">
    <source>
        <dbReference type="SAM" id="SignalP"/>
    </source>
</evidence>
<evidence type="ECO:0000313" key="2">
    <source>
        <dbReference type="EMBL" id="AXA27040.1"/>
    </source>
</evidence>
<protein>
    <submittedName>
        <fullName evidence="2">Uncharacterized protein</fullName>
    </submittedName>
</protein>
<dbReference type="Proteomes" id="UP000251617">
    <property type="component" value="Chromosome"/>
</dbReference>
<dbReference type="EMBL" id="CP030750">
    <property type="protein sequence ID" value="AXA27040.1"/>
    <property type="molecule type" value="Genomic_DNA"/>
</dbReference>
<name>A0AAD0LCM0_PSEPU</name>
<organism evidence="2 3">
    <name type="scientific">Pseudomonas putida</name>
    <name type="common">Arthrobacter siderocapsulatus</name>
    <dbReference type="NCBI Taxonomy" id="303"/>
    <lineage>
        <taxon>Bacteria</taxon>
        <taxon>Pseudomonadati</taxon>
        <taxon>Pseudomonadota</taxon>
        <taxon>Gammaproteobacteria</taxon>
        <taxon>Pseudomonadales</taxon>
        <taxon>Pseudomonadaceae</taxon>
        <taxon>Pseudomonas</taxon>
    </lineage>
</organism>
<dbReference type="AlphaFoldDB" id="A0AAD0LCM0"/>